<gene>
    <name evidence="2" type="ORF">EPI10_008526</name>
</gene>
<evidence type="ECO:0000313" key="3">
    <source>
        <dbReference type="Proteomes" id="UP000325315"/>
    </source>
</evidence>
<name>A0A5B6V510_9ROSI</name>
<evidence type="ECO:0000313" key="2">
    <source>
        <dbReference type="EMBL" id="KAA3464252.1"/>
    </source>
</evidence>
<keyword evidence="3" id="KW-1185">Reference proteome</keyword>
<proteinExistence type="predicted"/>
<sequence length="189" mass="20650">MENKRQVSGSSSSSSSVSLDHLFGPKDSSSSSTTTTGLFGTIFPPPSVVLGRDSTHSGIRGSWNTQGLPHHARYGTGFFIITLIIARDKAAAQGIKTRVHPFITMKQWNLAISAHLFTMEAKKTILQGRKPLSLPPIFKKMGEMMIPMETILMVLQEEIGGRAHFITNILILNNPSFLSQNCKEVGLVV</sequence>
<dbReference type="OrthoDB" id="986723at2759"/>
<dbReference type="AlphaFoldDB" id="A0A5B6V510"/>
<dbReference type="PANTHER" id="PTHR33738:SF21">
    <property type="entry name" value="TPRXL"/>
    <property type="match status" value="1"/>
</dbReference>
<reference evidence="3" key="1">
    <citation type="journal article" date="2019" name="Plant Biotechnol. J.">
        <title>Genome sequencing of the Australian wild diploid species Gossypium australe highlights disease resistance and delayed gland morphogenesis.</title>
        <authorList>
            <person name="Cai Y."/>
            <person name="Cai X."/>
            <person name="Wang Q."/>
            <person name="Wang P."/>
            <person name="Zhang Y."/>
            <person name="Cai C."/>
            <person name="Xu Y."/>
            <person name="Wang K."/>
            <person name="Zhou Z."/>
            <person name="Wang C."/>
            <person name="Geng S."/>
            <person name="Li B."/>
            <person name="Dong Q."/>
            <person name="Hou Y."/>
            <person name="Wang H."/>
            <person name="Ai P."/>
            <person name="Liu Z."/>
            <person name="Yi F."/>
            <person name="Sun M."/>
            <person name="An G."/>
            <person name="Cheng J."/>
            <person name="Zhang Y."/>
            <person name="Shi Q."/>
            <person name="Xie Y."/>
            <person name="Shi X."/>
            <person name="Chang Y."/>
            <person name="Huang F."/>
            <person name="Chen Y."/>
            <person name="Hong S."/>
            <person name="Mi L."/>
            <person name="Sun Q."/>
            <person name="Zhang L."/>
            <person name="Zhou B."/>
            <person name="Peng R."/>
            <person name="Zhang X."/>
            <person name="Liu F."/>
        </authorList>
    </citation>
    <scope>NUCLEOTIDE SEQUENCE [LARGE SCALE GENOMIC DNA]</scope>
    <source>
        <strain evidence="3">cv. PA1801</strain>
    </source>
</reference>
<accession>A0A5B6V510</accession>
<dbReference type="PANTHER" id="PTHR33738">
    <property type="entry name" value="EMB|CAB82975.1"/>
    <property type="match status" value="1"/>
</dbReference>
<dbReference type="EMBL" id="SMMG02000008">
    <property type="protein sequence ID" value="KAA3464252.1"/>
    <property type="molecule type" value="Genomic_DNA"/>
</dbReference>
<dbReference type="Proteomes" id="UP000325315">
    <property type="component" value="Unassembled WGS sequence"/>
</dbReference>
<comment type="caution">
    <text evidence="2">The sequence shown here is derived from an EMBL/GenBank/DDBJ whole genome shotgun (WGS) entry which is preliminary data.</text>
</comment>
<organism evidence="2 3">
    <name type="scientific">Gossypium australe</name>
    <dbReference type="NCBI Taxonomy" id="47621"/>
    <lineage>
        <taxon>Eukaryota</taxon>
        <taxon>Viridiplantae</taxon>
        <taxon>Streptophyta</taxon>
        <taxon>Embryophyta</taxon>
        <taxon>Tracheophyta</taxon>
        <taxon>Spermatophyta</taxon>
        <taxon>Magnoliopsida</taxon>
        <taxon>eudicotyledons</taxon>
        <taxon>Gunneridae</taxon>
        <taxon>Pentapetalae</taxon>
        <taxon>rosids</taxon>
        <taxon>malvids</taxon>
        <taxon>Malvales</taxon>
        <taxon>Malvaceae</taxon>
        <taxon>Malvoideae</taxon>
        <taxon>Gossypium</taxon>
    </lineage>
</organism>
<feature type="region of interest" description="Disordered" evidence="1">
    <location>
        <begin position="1"/>
        <end position="38"/>
    </location>
</feature>
<protein>
    <submittedName>
        <fullName evidence="2">GATA zinc finger domain-containing protein 8 isoform X1</fullName>
    </submittedName>
</protein>
<evidence type="ECO:0000256" key="1">
    <source>
        <dbReference type="SAM" id="MobiDB-lite"/>
    </source>
</evidence>
<feature type="compositionally biased region" description="Low complexity" evidence="1">
    <location>
        <begin position="7"/>
        <end position="18"/>
    </location>
</feature>